<feature type="domain" description="MucB/RseB C-terminal" evidence="7">
    <location>
        <begin position="221"/>
        <end position="313"/>
    </location>
</feature>
<dbReference type="Gene3D" id="2.50.20.10">
    <property type="entry name" value="Lipoprotein localisation LolA/LolB/LppX"/>
    <property type="match status" value="1"/>
</dbReference>
<comment type="caution">
    <text evidence="8">The sequence shown here is derived from an EMBL/GenBank/DDBJ whole genome shotgun (WGS) entry which is preliminary data.</text>
</comment>
<comment type="subcellular location">
    <subcellularLocation>
        <location evidence="1">Periplasm</location>
    </subcellularLocation>
</comment>
<sequence length="319" mass="36040">MMLLRLVLVVIAVTGASLPASAMEWHWLEQMRVAVQQTDYRGEFVHRRGDTISAYSIVHRYDQGKSLELLQQLDGDMIEVFREGEELVCFYPEGSSSSMNHPIPAAPFSQVYELDLDRISDSYMATTVGEERVAGYIARVVLLSADQWRYSQKLWLEKDTGLLLQSEMLDTDGKVLEQFRFTRLEINAEIAESELQPKLEGSAQRQQSTFRMKMNQPDDESFNSQLTWLPEGFQLTHAFAGMQADKWTERRSYSDGLTSFTVFVEKGMAMKNKTSLAKMGATNALMAEQSGYAITVVGEIPTVTAKKLATQIEVTAWAM</sequence>
<evidence type="ECO:0000256" key="1">
    <source>
        <dbReference type="ARBA" id="ARBA00004418"/>
    </source>
</evidence>
<dbReference type="PANTHER" id="PTHR38782">
    <property type="match status" value="1"/>
</dbReference>
<dbReference type="GO" id="GO:0032885">
    <property type="term" value="P:regulation of polysaccharide biosynthetic process"/>
    <property type="evidence" value="ECO:0007669"/>
    <property type="project" value="TreeGrafter"/>
</dbReference>
<feature type="domain" description="MucB/RseB N-terminal" evidence="6">
    <location>
        <begin position="26"/>
        <end position="198"/>
    </location>
</feature>
<evidence type="ECO:0000256" key="3">
    <source>
        <dbReference type="ARBA" id="ARBA00022729"/>
    </source>
</evidence>
<dbReference type="Proteomes" id="UP000295793">
    <property type="component" value="Unassembled WGS sequence"/>
</dbReference>
<keyword evidence="9" id="KW-1185">Reference proteome</keyword>
<dbReference type="GO" id="GO:0030288">
    <property type="term" value="C:outer membrane-bounded periplasmic space"/>
    <property type="evidence" value="ECO:0007669"/>
    <property type="project" value="TreeGrafter"/>
</dbReference>
<comment type="similarity">
    <text evidence="2">Belongs to the RseB family.</text>
</comment>
<dbReference type="CDD" id="cd16327">
    <property type="entry name" value="RseB"/>
    <property type="match status" value="1"/>
</dbReference>
<feature type="chain" id="PRO_5020266036" evidence="5">
    <location>
        <begin position="23"/>
        <end position="319"/>
    </location>
</feature>
<evidence type="ECO:0000313" key="9">
    <source>
        <dbReference type="Proteomes" id="UP000295793"/>
    </source>
</evidence>
<dbReference type="InterPro" id="IPR005588">
    <property type="entry name" value="MucB_RseB"/>
</dbReference>
<dbReference type="InterPro" id="IPR033434">
    <property type="entry name" value="MucB/RseB_N"/>
</dbReference>
<accession>A0A4R3I414</accession>
<dbReference type="RefSeq" id="WP_132702342.1">
    <property type="nucleotide sequence ID" value="NZ_SLZR01000012.1"/>
</dbReference>
<dbReference type="PANTHER" id="PTHR38782:SF1">
    <property type="entry name" value="SIGMA-E FACTOR REGULATORY PROTEIN RSEB"/>
    <property type="match status" value="1"/>
</dbReference>
<dbReference type="InterPro" id="IPR033436">
    <property type="entry name" value="MucB/RseB_C"/>
</dbReference>
<dbReference type="Pfam" id="PF03888">
    <property type="entry name" value="MucB_RseB"/>
    <property type="match status" value="1"/>
</dbReference>
<reference evidence="8 9" key="1">
    <citation type="submission" date="2019-03" db="EMBL/GenBank/DDBJ databases">
        <title>Genomic Encyclopedia of Archaeal and Bacterial Type Strains, Phase II (KMG-II): from individual species to whole genera.</title>
        <authorList>
            <person name="Goeker M."/>
        </authorList>
    </citation>
    <scope>NUCLEOTIDE SEQUENCE [LARGE SCALE GENOMIC DNA]</scope>
    <source>
        <strain evidence="8 9">DSM 15388</strain>
    </source>
</reference>
<evidence type="ECO:0000256" key="2">
    <source>
        <dbReference type="ARBA" id="ARBA00008150"/>
    </source>
</evidence>
<organism evidence="8 9">
    <name type="scientific">Reinekea marinisedimentorum</name>
    <dbReference type="NCBI Taxonomy" id="230495"/>
    <lineage>
        <taxon>Bacteria</taxon>
        <taxon>Pseudomonadati</taxon>
        <taxon>Pseudomonadota</taxon>
        <taxon>Gammaproteobacteria</taxon>
        <taxon>Oceanospirillales</taxon>
        <taxon>Saccharospirillaceae</taxon>
        <taxon>Reinekea</taxon>
    </lineage>
</organism>
<dbReference type="AlphaFoldDB" id="A0A4R3I414"/>
<evidence type="ECO:0000256" key="4">
    <source>
        <dbReference type="ARBA" id="ARBA00022764"/>
    </source>
</evidence>
<keyword evidence="4" id="KW-0574">Periplasm</keyword>
<dbReference type="OrthoDB" id="7067274at2"/>
<proteinExistence type="inferred from homology"/>
<gene>
    <name evidence="8" type="ORF">BCF53_11288</name>
</gene>
<dbReference type="Gene3D" id="3.30.200.100">
    <property type="entry name" value="MucB/RseB, C-terminal domain"/>
    <property type="match status" value="1"/>
</dbReference>
<dbReference type="GO" id="GO:0045152">
    <property type="term" value="F:antisigma factor binding"/>
    <property type="evidence" value="ECO:0007669"/>
    <property type="project" value="TreeGrafter"/>
</dbReference>
<dbReference type="Pfam" id="PF17188">
    <property type="entry name" value="MucB_RseB_C"/>
    <property type="match status" value="1"/>
</dbReference>
<evidence type="ECO:0000259" key="7">
    <source>
        <dbReference type="Pfam" id="PF17188"/>
    </source>
</evidence>
<evidence type="ECO:0000256" key="5">
    <source>
        <dbReference type="SAM" id="SignalP"/>
    </source>
</evidence>
<dbReference type="EMBL" id="SLZR01000012">
    <property type="protein sequence ID" value="TCS39803.1"/>
    <property type="molecule type" value="Genomic_DNA"/>
</dbReference>
<dbReference type="PIRSF" id="PIRSF005427">
    <property type="entry name" value="RseB"/>
    <property type="match status" value="1"/>
</dbReference>
<evidence type="ECO:0000313" key="8">
    <source>
        <dbReference type="EMBL" id="TCS39803.1"/>
    </source>
</evidence>
<feature type="signal peptide" evidence="5">
    <location>
        <begin position="1"/>
        <end position="22"/>
    </location>
</feature>
<dbReference type="InterPro" id="IPR038484">
    <property type="entry name" value="MucB/RseB_C_sf"/>
</dbReference>
<protein>
    <submittedName>
        <fullName evidence="8">Sigma-E factor negative regulatory protein RseB</fullName>
    </submittedName>
</protein>
<name>A0A4R3I414_9GAMM</name>
<evidence type="ECO:0000259" key="6">
    <source>
        <dbReference type="Pfam" id="PF03888"/>
    </source>
</evidence>
<keyword evidence="3 5" id="KW-0732">Signal</keyword>